<comment type="caution">
    <text evidence="1">The sequence shown here is derived from an EMBL/GenBank/DDBJ whole genome shotgun (WGS) entry which is preliminary data.</text>
</comment>
<dbReference type="Proteomes" id="UP000499080">
    <property type="component" value="Unassembled WGS sequence"/>
</dbReference>
<dbReference type="AlphaFoldDB" id="A0A4Y2HFV2"/>
<proteinExistence type="predicted"/>
<name>A0A4Y2HFV2_ARAVE</name>
<dbReference type="EMBL" id="BGPR01001913">
    <property type="protein sequence ID" value="GBM64161.1"/>
    <property type="molecule type" value="Genomic_DNA"/>
</dbReference>
<gene>
    <name evidence="1" type="ORF">AVEN_57170_1</name>
</gene>
<keyword evidence="2" id="KW-1185">Reference proteome</keyword>
<organism evidence="1 2">
    <name type="scientific">Araneus ventricosus</name>
    <name type="common">Orbweaver spider</name>
    <name type="synonym">Epeira ventricosa</name>
    <dbReference type="NCBI Taxonomy" id="182803"/>
    <lineage>
        <taxon>Eukaryota</taxon>
        <taxon>Metazoa</taxon>
        <taxon>Ecdysozoa</taxon>
        <taxon>Arthropoda</taxon>
        <taxon>Chelicerata</taxon>
        <taxon>Arachnida</taxon>
        <taxon>Araneae</taxon>
        <taxon>Araneomorphae</taxon>
        <taxon>Entelegynae</taxon>
        <taxon>Araneoidea</taxon>
        <taxon>Araneidae</taxon>
        <taxon>Araneus</taxon>
    </lineage>
</organism>
<sequence>MSVFRQYNLNLHIYAEFNLEDRNQSVTVRQKHFLAIEEIRPGMFNYFLQTFQLQIFQLHFTQKMAAKGIETRVATGDADTYIVRSGLEKATSHPKRKTQT</sequence>
<accession>A0A4Y2HFV2</accession>
<evidence type="ECO:0000313" key="2">
    <source>
        <dbReference type="Proteomes" id="UP000499080"/>
    </source>
</evidence>
<evidence type="ECO:0000313" key="1">
    <source>
        <dbReference type="EMBL" id="GBM64161.1"/>
    </source>
</evidence>
<protein>
    <submittedName>
        <fullName evidence="1">Uncharacterized protein</fullName>
    </submittedName>
</protein>
<reference evidence="1 2" key="1">
    <citation type="journal article" date="2019" name="Sci. Rep.">
        <title>Orb-weaving spider Araneus ventricosus genome elucidates the spidroin gene catalogue.</title>
        <authorList>
            <person name="Kono N."/>
            <person name="Nakamura H."/>
            <person name="Ohtoshi R."/>
            <person name="Moran D.A.P."/>
            <person name="Shinohara A."/>
            <person name="Yoshida Y."/>
            <person name="Fujiwara M."/>
            <person name="Mori M."/>
            <person name="Tomita M."/>
            <person name="Arakawa K."/>
        </authorList>
    </citation>
    <scope>NUCLEOTIDE SEQUENCE [LARGE SCALE GENOMIC DNA]</scope>
</reference>